<dbReference type="EMBL" id="CAACVR010000021">
    <property type="protein sequence ID" value="VEU22228.1"/>
    <property type="molecule type" value="Genomic_DNA"/>
</dbReference>
<name>A0A448YMY8_BRENA</name>
<reference evidence="3 4" key="1">
    <citation type="submission" date="2018-12" db="EMBL/GenBank/DDBJ databases">
        <authorList>
            <person name="Tiukova I."/>
            <person name="Dainat J."/>
        </authorList>
    </citation>
    <scope>NUCLEOTIDE SEQUENCE [LARGE SCALE GENOMIC DNA]</scope>
</reference>
<feature type="region of interest" description="Disordered" evidence="2">
    <location>
        <begin position="1"/>
        <end position="195"/>
    </location>
</feature>
<gene>
    <name evidence="3" type="ORF">BRENAR_LOCUS2960</name>
</gene>
<dbReference type="Proteomes" id="UP000290900">
    <property type="component" value="Unassembled WGS sequence"/>
</dbReference>
<feature type="compositionally biased region" description="Acidic residues" evidence="2">
    <location>
        <begin position="180"/>
        <end position="193"/>
    </location>
</feature>
<feature type="compositionally biased region" description="Acidic residues" evidence="2">
    <location>
        <begin position="107"/>
        <end position="124"/>
    </location>
</feature>
<dbReference type="AlphaFoldDB" id="A0A448YMY8"/>
<dbReference type="InParanoid" id="A0A448YMY8"/>
<keyword evidence="4" id="KW-1185">Reference proteome</keyword>
<dbReference type="OrthoDB" id="3998026at2759"/>
<evidence type="ECO:0000313" key="4">
    <source>
        <dbReference type="Proteomes" id="UP000290900"/>
    </source>
</evidence>
<feature type="compositionally biased region" description="Polar residues" evidence="2">
    <location>
        <begin position="83"/>
        <end position="93"/>
    </location>
</feature>
<feature type="compositionally biased region" description="Basic and acidic residues" evidence="2">
    <location>
        <begin position="11"/>
        <end position="27"/>
    </location>
</feature>
<sequence>MSPEASSGADSDARSLEAERATTEKTVEAVSGGQRLHQSGTMKDVPSNLDASGVLEHQSVELPPNGNSKEKQRESIAGALSYTEGTASENSKPFQIEDDKLKHAAADDDEDSTDEEVLADEEESASTNHLATISVEDSPSVTAQELLRKEETQKNSTDIIARGKPEEPGPAVKSTRAETSSDDDDDDDPSFDEEEHKEFFARKRELTVLREELRNQIAELEEKKDARGFNLDRYLKNCQLLKDYSNLPSFDFDKRLELIKLFYRDMTILDVNHDQVGPTLDDQAVSFTIEFSRLVSYRVNLKFSQKAETISSLTISQSENQAVTTELDQIGKLISYCQKRKDVSLFIFAINSYIRLFKRRTQMWIDLFLKFLDRSSSINGVASTDSTASKGNRRLMAFALFRSSPSFEIAVGRRELYFNWSLYFPLEDNSGEPFIGDCKSEISSTLFVDNNETVKDQVIDLSDAVNGIIRTDGAYDGFCRLLGNVL</sequence>
<evidence type="ECO:0000256" key="2">
    <source>
        <dbReference type="SAM" id="MobiDB-lite"/>
    </source>
</evidence>
<feature type="coiled-coil region" evidence="1">
    <location>
        <begin position="203"/>
        <end position="230"/>
    </location>
</feature>
<feature type="compositionally biased region" description="Polar residues" evidence="2">
    <location>
        <begin position="125"/>
        <end position="143"/>
    </location>
</feature>
<feature type="compositionally biased region" description="Basic and acidic residues" evidence="2">
    <location>
        <begin position="95"/>
        <end position="106"/>
    </location>
</feature>
<evidence type="ECO:0000313" key="3">
    <source>
        <dbReference type="EMBL" id="VEU22228.1"/>
    </source>
</evidence>
<protein>
    <submittedName>
        <fullName evidence="3">DEKNAAC103241</fullName>
    </submittedName>
</protein>
<keyword evidence="1" id="KW-0175">Coiled coil</keyword>
<accession>A0A448YMY8</accession>
<proteinExistence type="predicted"/>
<evidence type="ECO:0000256" key="1">
    <source>
        <dbReference type="SAM" id="Coils"/>
    </source>
</evidence>
<organism evidence="3 4">
    <name type="scientific">Brettanomyces naardenensis</name>
    <name type="common">Yeast</name>
    <dbReference type="NCBI Taxonomy" id="13370"/>
    <lineage>
        <taxon>Eukaryota</taxon>
        <taxon>Fungi</taxon>
        <taxon>Dikarya</taxon>
        <taxon>Ascomycota</taxon>
        <taxon>Saccharomycotina</taxon>
        <taxon>Pichiomycetes</taxon>
        <taxon>Pichiales</taxon>
        <taxon>Pichiaceae</taxon>
        <taxon>Brettanomyces</taxon>
    </lineage>
</organism>